<accession>A0A381XR61</accession>
<dbReference type="AlphaFoldDB" id="A0A381XR61"/>
<keyword evidence="4" id="KW-0472">Membrane</keyword>
<evidence type="ECO:0000256" key="2">
    <source>
        <dbReference type="ARBA" id="ARBA00007639"/>
    </source>
</evidence>
<dbReference type="GO" id="GO:0030246">
    <property type="term" value="F:carbohydrate binding"/>
    <property type="evidence" value="ECO:0007669"/>
    <property type="project" value="UniProtKB-ARBA"/>
</dbReference>
<dbReference type="PANTHER" id="PTHR46847">
    <property type="entry name" value="D-ALLOSE-BINDING PERIPLASMIC PROTEIN-RELATED"/>
    <property type="match status" value="1"/>
</dbReference>
<evidence type="ECO:0000256" key="3">
    <source>
        <dbReference type="ARBA" id="ARBA00022729"/>
    </source>
</evidence>
<dbReference type="InterPro" id="IPR025997">
    <property type="entry name" value="SBP_2_dom"/>
</dbReference>
<name>A0A381XR61_9ZZZZ</name>
<evidence type="ECO:0000256" key="1">
    <source>
        <dbReference type="ARBA" id="ARBA00004196"/>
    </source>
</evidence>
<comment type="subcellular location">
    <subcellularLocation>
        <location evidence="1">Cell envelope</location>
    </subcellularLocation>
</comment>
<dbReference type="SUPFAM" id="SSF53822">
    <property type="entry name" value="Periplasmic binding protein-like I"/>
    <property type="match status" value="1"/>
</dbReference>
<feature type="domain" description="Periplasmic binding protein" evidence="5">
    <location>
        <begin position="53"/>
        <end position="314"/>
    </location>
</feature>
<feature type="transmembrane region" description="Helical" evidence="4">
    <location>
        <begin position="20"/>
        <end position="42"/>
    </location>
</feature>
<dbReference type="Pfam" id="PF13407">
    <property type="entry name" value="Peripla_BP_4"/>
    <property type="match status" value="1"/>
</dbReference>
<dbReference type="EMBL" id="UINC01016090">
    <property type="protein sequence ID" value="SVA67276.1"/>
    <property type="molecule type" value="Genomic_DNA"/>
</dbReference>
<gene>
    <name evidence="6" type="ORF">METZ01_LOCUS120130</name>
</gene>
<organism evidence="6">
    <name type="scientific">marine metagenome</name>
    <dbReference type="NCBI Taxonomy" id="408172"/>
    <lineage>
        <taxon>unclassified sequences</taxon>
        <taxon>metagenomes</taxon>
        <taxon>ecological metagenomes</taxon>
    </lineage>
</organism>
<sequence length="353" mass="38412">MSTKNENNQYKGDMMDRRKFIISTGGAITSLTLFGVDAFAALPKLRKKSKYKIGFAQTESNNPWRLAQTKSMKDTAAEYGWDLVYTDAAGSAAKQVSDVRSMIAQRVDVILLAPREEKPLAVAVKEAKRANIPVFLIDRNVDQKLAKAGEDYVAFVGSDFVKEGRICGEICAKVMNGNAKIIELQGTTGSSPAIDRGKGFAQAISSHPGMKIVASQSGDFARDKGRQVFETLYQSHPEADLVYSHNDEMTMGAIAALQAAGKVPGKDVMLATIDGTVDAAKAVMSGKAIVCVECSPKFGPKAFELIKRLANGEKIPTIVGNIDRVFTKDNPKWVRDKYGDLAWKAEDYLPEAF</sequence>
<reference evidence="6" key="1">
    <citation type="submission" date="2018-05" db="EMBL/GenBank/DDBJ databases">
        <authorList>
            <person name="Lanie J.A."/>
            <person name="Ng W.-L."/>
            <person name="Kazmierczak K.M."/>
            <person name="Andrzejewski T.M."/>
            <person name="Davidsen T.M."/>
            <person name="Wayne K.J."/>
            <person name="Tettelin H."/>
            <person name="Glass J.I."/>
            <person name="Rusch D."/>
            <person name="Podicherti R."/>
            <person name="Tsui H.-C.T."/>
            <person name="Winkler M.E."/>
        </authorList>
    </citation>
    <scope>NUCLEOTIDE SEQUENCE</scope>
</reference>
<dbReference type="PANTHER" id="PTHR46847:SF3">
    <property type="entry name" value="GALACTOFURANOSE-BINDING PROTEIN YTFQ"/>
    <property type="match status" value="1"/>
</dbReference>
<comment type="similarity">
    <text evidence="2">Belongs to the bacterial solute-binding protein 2 family.</text>
</comment>
<proteinExistence type="inferred from homology"/>
<dbReference type="GO" id="GO:0030313">
    <property type="term" value="C:cell envelope"/>
    <property type="evidence" value="ECO:0007669"/>
    <property type="project" value="UniProtKB-SubCell"/>
</dbReference>
<protein>
    <recommendedName>
        <fullName evidence="5">Periplasmic binding protein domain-containing protein</fullName>
    </recommendedName>
</protein>
<dbReference type="Gene3D" id="3.40.50.2300">
    <property type="match status" value="2"/>
</dbReference>
<evidence type="ECO:0000259" key="5">
    <source>
        <dbReference type="Pfam" id="PF13407"/>
    </source>
</evidence>
<evidence type="ECO:0000256" key="4">
    <source>
        <dbReference type="SAM" id="Phobius"/>
    </source>
</evidence>
<keyword evidence="4" id="KW-1133">Transmembrane helix</keyword>
<evidence type="ECO:0000313" key="6">
    <source>
        <dbReference type="EMBL" id="SVA67276.1"/>
    </source>
</evidence>
<dbReference type="InterPro" id="IPR028082">
    <property type="entry name" value="Peripla_BP_I"/>
</dbReference>
<keyword evidence="3" id="KW-0732">Signal</keyword>
<dbReference type="CDD" id="cd06309">
    <property type="entry name" value="PBP1_galactofuranose_YtfQ-like"/>
    <property type="match status" value="1"/>
</dbReference>
<keyword evidence="4" id="KW-0812">Transmembrane</keyword>